<accession>A0A1H7AV16</accession>
<gene>
    <name evidence="1" type="ORF">SAMN04487995_5983</name>
</gene>
<proteinExistence type="predicted"/>
<dbReference type="RefSeq" id="WP_090341930.1">
    <property type="nucleotide sequence ID" value="NZ_FNXY01000011.1"/>
</dbReference>
<protein>
    <recommendedName>
        <fullName evidence="3">Helix-turn-helix domain-containing protein</fullName>
    </recommendedName>
</protein>
<dbReference type="Proteomes" id="UP000199532">
    <property type="component" value="Unassembled WGS sequence"/>
</dbReference>
<evidence type="ECO:0000313" key="2">
    <source>
        <dbReference type="Proteomes" id="UP000199532"/>
    </source>
</evidence>
<evidence type="ECO:0000313" key="1">
    <source>
        <dbReference type="EMBL" id="SEJ69429.1"/>
    </source>
</evidence>
<keyword evidence="2" id="KW-1185">Reference proteome</keyword>
<dbReference type="AlphaFoldDB" id="A0A1H7AV16"/>
<reference evidence="1 2" key="1">
    <citation type="submission" date="2016-10" db="EMBL/GenBank/DDBJ databases">
        <authorList>
            <person name="de Groot N.N."/>
        </authorList>
    </citation>
    <scope>NUCLEOTIDE SEQUENCE [LARGE SCALE GENOMIC DNA]</scope>
    <source>
        <strain evidence="1 2">DSM 19938</strain>
    </source>
</reference>
<dbReference type="OrthoDB" id="1442826at2"/>
<name>A0A1H7AV16_9BACT</name>
<evidence type="ECO:0008006" key="3">
    <source>
        <dbReference type="Google" id="ProtNLM"/>
    </source>
</evidence>
<sequence>MMKKDQILHLIRRACQDQRLNVWHLATYHALIELYAQSETAGDFYISRKKVMRLARISGLITYHKYIGELQTLGYIVYTPSYHPKMGSRIQLLSE</sequence>
<organism evidence="1 2">
    <name type="scientific">Dyadobacter koreensis</name>
    <dbReference type="NCBI Taxonomy" id="408657"/>
    <lineage>
        <taxon>Bacteria</taxon>
        <taxon>Pseudomonadati</taxon>
        <taxon>Bacteroidota</taxon>
        <taxon>Cytophagia</taxon>
        <taxon>Cytophagales</taxon>
        <taxon>Spirosomataceae</taxon>
        <taxon>Dyadobacter</taxon>
    </lineage>
</organism>
<dbReference type="EMBL" id="FNXY01000011">
    <property type="protein sequence ID" value="SEJ69429.1"/>
    <property type="molecule type" value="Genomic_DNA"/>
</dbReference>
<dbReference type="STRING" id="408657.SAMN04487995_5983"/>